<keyword evidence="3" id="KW-1185">Reference proteome</keyword>
<proteinExistence type="predicted"/>
<feature type="compositionally biased region" description="Low complexity" evidence="1">
    <location>
        <begin position="248"/>
        <end position="261"/>
    </location>
</feature>
<evidence type="ECO:0000256" key="1">
    <source>
        <dbReference type="SAM" id="MobiDB-lite"/>
    </source>
</evidence>
<dbReference type="RefSeq" id="WP_157386770.1">
    <property type="nucleotide sequence ID" value="NZ_WRPP01000001.1"/>
</dbReference>
<protein>
    <submittedName>
        <fullName evidence="2">Uncharacterized protein</fullName>
    </submittedName>
</protein>
<feature type="region of interest" description="Disordered" evidence="1">
    <location>
        <begin position="177"/>
        <end position="200"/>
    </location>
</feature>
<accession>A0A7K1USX0</accession>
<feature type="compositionally biased region" description="Polar residues" evidence="1">
    <location>
        <begin position="177"/>
        <end position="196"/>
    </location>
</feature>
<dbReference type="Proteomes" id="UP000466794">
    <property type="component" value="Unassembled WGS sequence"/>
</dbReference>
<organism evidence="2 3">
    <name type="scientific">Nocardia terrae</name>
    <dbReference type="NCBI Taxonomy" id="2675851"/>
    <lineage>
        <taxon>Bacteria</taxon>
        <taxon>Bacillati</taxon>
        <taxon>Actinomycetota</taxon>
        <taxon>Actinomycetes</taxon>
        <taxon>Mycobacteriales</taxon>
        <taxon>Nocardiaceae</taxon>
        <taxon>Nocardia</taxon>
    </lineage>
</organism>
<comment type="caution">
    <text evidence="2">The sequence shown here is derived from an EMBL/GenBank/DDBJ whole genome shotgun (WGS) entry which is preliminary data.</text>
</comment>
<dbReference type="AlphaFoldDB" id="A0A7K1USX0"/>
<sequence>MPGNEVDEVARNNWPQLMALLMQLFQKIQQASADGSIRLNRTQYKQFVTELRDAQQEYARQVRNTQQWYQARTGDYQREAAAAKARAEAGASPQDQAKAAAYLAGLRATIEHTIHDTALTPEQRGQVVQALDGIDADPSKPVAANLFPSIQGTAAVRARYAAAASEHVATERRAQLTANGSVTSQSKNAEVAQQQRENARRFDELSRRLQELEHKLNKITAQQNSTAKIGPAIRPPSAKVNRARQEASRQAAAQSNSQIARPQAEAEARNGAEVMAEAEAAVEQAEISAEQAEGPTPRTEHTAEAQQVQTNQEAAAASEAVQSAAQMQAEA</sequence>
<dbReference type="EMBL" id="WRPP01000001">
    <property type="protein sequence ID" value="MVU77425.1"/>
    <property type="molecule type" value="Genomic_DNA"/>
</dbReference>
<name>A0A7K1USX0_9NOCA</name>
<evidence type="ECO:0000313" key="2">
    <source>
        <dbReference type="EMBL" id="MVU77425.1"/>
    </source>
</evidence>
<feature type="compositionally biased region" description="Low complexity" evidence="1">
    <location>
        <begin position="312"/>
        <end position="331"/>
    </location>
</feature>
<evidence type="ECO:0000313" key="3">
    <source>
        <dbReference type="Proteomes" id="UP000466794"/>
    </source>
</evidence>
<feature type="region of interest" description="Disordered" evidence="1">
    <location>
        <begin position="218"/>
        <end position="331"/>
    </location>
</feature>
<feature type="compositionally biased region" description="Low complexity" evidence="1">
    <location>
        <begin position="272"/>
        <end position="293"/>
    </location>
</feature>
<reference evidence="2 3" key="1">
    <citation type="submission" date="2019-12" db="EMBL/GenBank/DDBJ databases">
        <title>Nocardia sp. nov. ET3-3 isolated from soil.</title>
        <authorList>
            <person name="Kanchanasin P."/>
            <person name="Tanasupawat S."/>
            <person name="Yuki M."/>
            <person name="Kudo T."/>
        </authorList>
    </citation>
    <scope>NUCLEOTIDE SEQUENCE [LARGE SCALE GENOMIC DNA]</scope>
    <source>
        <strain evidence="2 3">ET3-3</strain>
    </source>
</reference>
<gene>
    <name evidence="2" type="ORF">GPX89_09210</name>
</gene>